<sequence length="592" mass="63444">MQRSTHAAGLPGVQASPAAGPGQRAAAPEAGGELTVALQACMVDRLAAVLKAGAGAVLRMETQISWVLVSGAHAYKVKKALRLPFLDYTTLAARHTCCQAEYRLNQRLAPELYLDVVPVTGSLAHPALGGAGHVLDYAVKMAAFDQRALWSRRLEDGGLDDGQAEALAVRLGQFHLAAPAVPAGVPWGTPGYIAHTVGATLAELSKQVPGDAGQACLAGLRKLEAASRPPLFPVFRQRRAGGKVRECHGDLHCGNIVSLGRQGIPFDGIEFADGLRWIDVMDDVSFLHMDLAYRGRPDLAARLLSRYLEVTGDYDGLAVLPYYRMHRALVRAKVLLERAAQDHVPAAERAALRAAADGYLRFARGSAPAPAPAIMVTHGCAGSGKSVLSRYVVSALGALQIRSDVERKRIWPATATLYSAAASRRTYERLAALARAIVQSGWPVIVDAAFLRAWQRELLRALAAELSVPFFLFDVRAPEQCMRERVAARLLNGLDASDAGVGVLERQLQNQEPLTEEELAHALVVDTGAGLDLQRVRAACAPVLAHAAAGHPPGDTSTGERYGYGPEFEGRRGAGTGMESRSWRRAYCHCRP</sequence>
<keyword evidence="3" id="KW-1185">Reference proteome</keyword>
<evidence type="ECO:0000256" key="1">
    <source>
        <dbReference type="SAM" id="MobiDB-lite"/>
    </source>
</evidence>
<dbReference type="InterPro" id="IPR052732">
    <property type="entry name" value="Cell-binding_unc_protein"/>
</dbReference>
<dbReference type="PANTHER" id="PTHR43883:SF1">
    <property type="entry name" value="GLUCONOKINASE"/>
    <property type="match status" value="1"/>
</dbReference>
<gene>
    <name evidence="2" type="ORF">GM668_21340</name>
</gene>
<feature type="compositionally biased region" description="Low complexity" evidence="1">
    <location>
        <begin position="15"/>
        <end position="26"/>
    </location>
</feature>
<evidence type="ECO:0000313" key="2">
    <source>
        <dbReference type="EMBL" id="MTW04620.1"/>
    </source>
</evidence>
<protein>
    <submittedName>
        <fullName evidence="2">AAA family ATPase</fullName>
    </submittedName>
</protein>
<dbReference type="AlphaFoldDB" id="A0A6L6Q4J0"/>
<feature type="region of interest" description="Disordered" evidence="1">
    <location>
        <begin position="547"/>
        <end position="566"/>
    </location>
</feature>
<dbReference type="InterPro" id="IPR011009">
    <property type="entry name" value="Kinase-like_dom_sf"/>
</dbReference>
<dbReference type="SUPFAM" id="SSF56112">
    <property type="entry name" value="Protein kinase-like (PK-like)"/>
    <property type="match status" value="1"/>
</dbReference>
<reference evidence="2 3" key="1">
    <citation type="submission" date="2019-11" db="EMBL/GenBank/DDBJ databases">
        <title>Type strains purchased from KCTC, JCM and DSMZ.</title>
        <authorList>
            <person name="Lu H."/>
        </authorList>
    </citation>
    <scope>NUCLEOTIDE SEQUENCE [LARGE SCALE GENOMIC DNA]</scope>
    <source>
        <strain evidence="2 3">KCTC 42409</strain>
    </source>
</reference>
<name>A0A6L6Q4J0_9BURK</name>
<dbReference type="PANTHER" id="PTHR43883">
    <property type="entry name" value="SLR0207 PROTEIN"/>
    <property type="match status" value="1"/>
</dbReference>
<evidence type="ECO:0000313" key="3">
    <source>
        <dbReference type="Proteomes" id="UP000484015"/>
    </source>
</evidence>
<organism evidence="2 3">
    <name type="scientific">Pseudoduganella ginsengisoli</name>
    <dbReference type="NCBI Taxonomy" id="1462440"/>
    <lineage>
        <taxon>Bacteria</taxon>
        <taxon>Pseudomonadati</taxon>
        <taxon>Pseudomonadota</taxon>
        <taxon>Betaproteobacteria</taxon>
        <taxon>Burkholderiales</taxon>
        <taxon>Oxalobacteraceae</taxon>
        <taxon>Telluria group</taxon>
        <taxon>Pseudoduganella</taxon>
    </lineage>
</organism>
<dbReference type="RefSeq" id="WP_155440973.1">
    <property type="nucleotide sequence ID" value="NZ_WNLA01000016.1"/>
</dbReference>
<dbReference type="EMBL" id="WNLA01000016">
    <property type="protein sequence ID" value="MTW04620.1"/>
    <property type="molecule type" value="Genomic_DNA"/>
</dbReference>
<accession>A0A6L6Q4J0</accession>
<dbReference type="Proteomes" id="UP000484015">
    <property type="component" value="Unassembled WGS sequence"/>
</dbReference>
<comment type="caution">
    <text evidence="2">The sequence shown here is derived from an EMBL/GenBank/DDBJ whole genome shotgun (WGS) entry which is preliminary data.</text>
</comment>
<dbReference type="SUPFAM" id="SSF52540">
    <property type="entry name" value="P-loop containing nucleoside triphosphate hydrolases"/>
    <property type="match status" value="1"/>
</dbReference>
<dbReference type="Gene3D" id="3.40.50.300">
    <property type="entry name" value="P-loop containing nucleotide triphosphate hydrolases"/>
    <property type="match status" value="1"/>
</dbReference>
<dbReference type="OrthoDB" id="9810277at2"/>
<feature type="region of interest" description="Disordered" evidence="1">
    <location>
        <begin position="1"/>
        <end position="26"/>
    </location>
</feature>
<dbReference type="InterPro" id="IPR027417">
    <property type="entry name" value="P-loop_NTPase"/>
</dbReference>
<dbReference type="Pfam" id="PF13671">
    <property type="entry name" value="AAA_33"/>
    <property type="match status" value="1"/>
</dbReference>
<proteinExistence type="predicted"/>